<protein>
    <recommendedName>
        <fullName evidence="2">F-box domain-containing protein</fullName>
    </recommendedName>
</protein>
<dbReference type="EMBL" id="CDHN01000002">
    <property type="protein sequence ID" value="CEJ85041.1"/>
    <property type="molecule type" value="Genomic_DNA"/>
</dbReference>
<proteinExistence type="predicted"/>
<gene>
    <name evidence="3" type="ORF">VHEMI03654</name>
</gene>
<evidence type="ECO:0000256" key="1">
    <source>
        <dbReference type="SAM" id="MobiDB-lite"/>
    </source>
</evidence>
<dbReference type="OrthoDB" id="3226064at2759"/>
<dbReference type="Gene3D" id="1.20.1280.50">
    <property type="match status" value="1"/>
</dbReference>
<dbReference type="Pfam" id="PF12937">
    <property type="entry name" value="F-box-like"/>
    <property type="match status" value="1"/>
</dbReference>
<sequence>MTMTGLTALPVEILHAIFSLLDPKDLAALPRVCSSIRDNVGGNSKLFKDVYMNHYDKPTDLHLDWIQEVKDITKLSIICERKTYNEKADHIDFVYDVVTRMLKNASSKGYTTDNSVSHAASYNADILKDMFKDDTTQQAFMQRSFLFERLRQSAALKFPVAPNPVHQQSAKLHCLYGQPILNVGRLRSSTTYPFACSKVYDLRGYTANSLWGPFNKDGSGNVDWELLEAIMLTIGYNIHSKKFVKKLFSDEWDSPFSGSWPRSFHGAPAKDMSSLDARDPYGVTGTYYRVICFLDFNDFLAFNFSRGLAVPDDTPRLPIRVGEATRLIVMQIHVIAIEEPGEDDGAELPVVHFEGVSKMADEAFEGGHSMVREMKGSVRLTKEGEVHWTTTSIFHGHARWRSEGVQIGGVQSGRGVFGSWGDNERGELEPVGPSAFWKTSNDEQTSSTLSDILPNGFMAYSALLEMDPDPEGDMDYITADDDGDDDDEPLDFETIEGELPALLLDAELGLLGVPVEDDDETDDNGDDDADGTAS</sequence>
<dbReference type="PROSITE" id="PS50181">
    <property type="entry name" value="FBOX"/>
    <property type="match status" value="1"/>
</dbReference>
<keyword evidence="4" id="KW-1185">Reference proteome</keyword>
<dbReference type="AlphaFoldDB" id="A0A0A1TE44"/>
<name>A0A0A1TE44_9HYPO</name>
<evidence type="ECO:0000259" key="2">
    <source>
        <dbReference type="PROSITE" id="PS50181"/>
    </source>
</evidence>
<dbReference type="InterPro" id="IPR036047">
    <property type="entry name" value="F-box-like_dom_sf"/>
</dbReference>
<dbReference type="SUPFAM" id="SSF81383">
    <property type="entry name" value="F-box domain"/>
    <property type="match status" value="1"/>
</dbReference>
<dbReference type="STRING" id="1531966.A0A0A1TE44"/>
<dbReference type="InterPro" id="IPR001810">
    <property type="entry name" value="F-box_dom"/>
</dbReference>
<evidence type="ECO:0000313" key="4">
    <source>
        <dbReference type="Proteomes" id="UP000039046"/>
    </source>
</evidence>
<feature type="domain" description="F-box" evidence="2">
    <location>
        <begin position="3"/>
        <end position="50"/>
    </location>
</feature>
<reference evidence="3 4" key="1">
    <citation type="journal article" date="2015" name="Genome Announc.">
        <title>Draft Genome Sequence and Gene Annotation of the Entomopathogenic Fungus Verticillium hemipterigenum.</title>
        <authorList>
            <person name="Horn F."/>
            <person name="Habel A."/>
            <person name="Scharf D.H."/>
            <person name="Dworschak J."/>
            <person name="Brakhage A.A."/>
            <person name="Guthke R."/>
            <person name="Hertweck C."/>
            <person name="Linde J."/>
        </authorList>
    </citation>
    <scope>NUCLEOTIDE SEQUENCE [LARGE SCALE GENOMIC DNA]</scope>
</reference>
<dbReference type="Proteomes" id="UP000039046">
    <property type="component" value="Unassembled WGS sequence"/>
</dbReference>
<feature type="region of interest" description="Disordered" evidence="1">
    <location>
        <begin position="511"/>
        <end position="534"/>
    </location>
</feature>
<evidence type="ECO:0000313" key="3">
    <source>
        <dbReference type="EMBL" id="CEJ85041.1"/>
    </source>
</evidence>
<dbReference type="HOGENOM" id="CLU_019366_0_0_1"/>
<feature type="compositionally biased region" description="Acidic residues" evidence="1">
    <location>
        <begin position="515"/>
        <end position="534"/>
    </location>
</feature>
<dbReference type="SMART" id="SM00256">
    <property type="entry name" value="FBOX"/>
    <property type="match status" value="1"/>
</dbReference>
<accession>A0A0A1TE44</accession>
<organism evidence="3 4">
    <name type="scientific">[Torrubiella] hemipterigena</name>
    <dbReference type="NCBI Taxonomy" id="1531966"/>
    <lineage>
        <taxon>Eukaryota</taxon>
        <taxon>Fungi</taxon>
        <taxon>Dikarya</taxon>
        <taxon>Ascomycota</taxon>
        <taxon>Pezizomycotina</taxon>
        <taxon>Sordariomycetes</taxon>
        <taxon>Hypocreomycetidae</taxon>
        <taxon>Hypocreales</taxon>
        <taxon>Clavicipitaceae</taxon>
        <taxon>Clavicipitaceae incertae sedis</taxon>
        <taxon>'Torrubiella' clade</taxon>
    </lineage>
</organism>
<dbReference type="CDD" id="cd09917">
    <property type="entry name" value="F-box_SF"/>
    <property type="match status" value="1"/>
</dbReference>